<evidence type="ECO:0000313" key="2">
    <source>
        <dbReference type="EMBL" id="XBH11186.1"/>
    </source>
</evidence>
<dbReference type="EMBL" id="CP121194">
    <property type="protein sequence ID" value="XBH11186.1"/>
    <property type="molecule type" value="Genomic_DNA"/>
</dbReference>
<dbReference type="NCBIfam" id="NF047646">
    <property type="entry name" value="REP_Tyr_transpos"/>
    <property type="match status" value="1"/>
</dbReference>
<dbReference type="PANTHER" id="PTHR34322">
    <property type="entry name" value="TRANSPOSASE, Y1_TNP DOMAIN-CONTAINING"/>
    <property type="match status" value="1"/>
</dbReference>
<dbReference type="KEGG" id="epl:P4G45_05500"/>
<dbReference type="RefSeq" id="WP_348268673.1">
    <property type="nucleotide sequence ID" value="NZ_CP121194.1"/>
</dbReference>
<dbReference type="SUPFAM" id="SSF143422">
    <property type="entry name" value="Transposase IS200-like"/>
    <property type="match status" value="1"/>
</dbReference>
<dbReference type="SMART" id="SM01321">
    <property type="entry name" value="Y1_Tnp"/>
    <property type="match status" value="1"/>
</dbReference>
<gene>
    <name evidence="2" type="ORF">P4G45_05500</name>
    <name evidence="3" type="ORF">P8936_05470</name>
</gene>
<reference evidence="2" key="1">
    <citation type="submission" date="2023-03" db="EMBL/GenBank/DDBJ databases">
        <title>Edaphobacter sp.</title>
        <authorList>
            <person name="Huber K.J."/>
            <person name="Papendorf J."/>
            <person name="Pilke C."/>
            <person name="Bunk B."/>
            <person name="Sproeer C."/>
            <person name="Pester M."/>
        </authorList>
    </citation>
    <scope>NUCLEOTIDE SEQUENCE</scope>
    <source>
        <strain evidence="2">DSM 109919</strain>
        <strain evidence="3">DSM 109920</strain>
    </source>
</reference>
<feature type="domain" description="Transposase IS200-like" evidence="1">
    <location>
        <begin position="10"/>
        <end position="122"/>
    </location>
</feature>
<dbReference type="InterPro" id="IPR036515">
    <property type="entry name" value="Transposase_17_sf"/>
</dbReference>
<proteinExistence type="predicted"/>
<dbReference type="GO" id="GO:0006313">
    <property type="term" value="P:DNA transposition"/>
    <property type="evidence" value="ECO:0007669"/>
    <property type="project" value="InterPro"/>
</dbReference>
<dbReference type="Gene3D" id="3.30.70.1290">
    <property type="entry name" value="Transposase IS200-like"/>
    <property type="match status" value="1"/>
</dbReference>
<name>A0AAU7D1G4_9BACT</name>
<dbReference type="GO" id="GO:0004803">
    <property type="term" value="F:transposase activity"/>
    <property type="evidence" value="ECO:0007669"/>
    <property type="project" value="InterPro"/>
</dbReference>
<dbReference type="Pfam" id="PF01797">
    <property type="entry name" value="Y1_Tnp"/>
    <property type="match status" value="1"/>
</dbReference>
<organism evidence="2">
    <name type="scientific">Edaphobacter paludis</name>
    <dbReference type="NCBI Taxonomy" id="3035702"/>
    <lineage>
        <taxon>Bacteria</taxon>
        <taxon>Pseudomonadati</taxon>
        <taxon>Acidobacteriota</taxon>
        <taxon>Terriglobia</taxon>
        <taxon>Terriglobales</taxon>
        <taxon>Acidobacteriaceae</taxon>
        <taxon>Edaphobacter</taxon>
    </lineage>
</organism>
<protein>
    <submittedName>
        <fullName evidence="2">Transposase</fullName>
    </submittedName>
</protein>
<dbReference type="AlphaFoldDB" id="A0AAU7D1G4"/>
<accession>A0AAU7D1G4</accession>
<accession>A0AAU7DBK2</accession>
<sequence length="174" mass="21272">MPSRLKRYHGFGHDHFVTFSCYQRLPYLNDDHSRTVFLETFEQLRQRHCFYVFGYVLMPEHVHLLLGEPKQSKLEDIFRALKTQTSKRLKGDRQQFWQRRYHDFNVLTQAKLVEKLRYIHRNPVERGLVQRPEDWPWSSFRHWLTGEIAPVEIESHWTFSRRIADQPKHLTRQL</sequence>
<dbReference type="InterPro" id="IPR002686">
    <property type="entry name" value="Transposase_17"/>
</dbReference>
<dbReference type="GO" id="GO:0003677">
    <property type="term" value="F:DNA binding"/>
    <property type="evidence" value="ECO:0007669"/>
    <property type="project" value="InterPro"/>
</dbReference>
<evidence type="ECO:0000313" key="3">
    <source>
        <dbReference type="EMBL" id="XBH14613.1"/>
    </source>
</evidence>
<dbReference type="EMBL" id="CP121195">
    <property type="protein sequence ID" value="XBH14613.1"/>
    <property type="molecule type" value="Genomic_DNA"/>
</dbReference>
<evidence type="ECO:0000259" key="1">
    <source>
        <dbReference type="SMART" id="SM01321"/>
    </source>
</evidence>
<dbReference type="PANTHER" id="PTHR34322:SF2">
    <property type="entry name" value="TRANSPOSASE IS200-LIKE DOMAIN-CONTAINING PROTEIN"/>
    <property type="match status" value="1"/>
</dbReference>